<sequence length="61" mass="7200">MSLFRHLHPKRLVGIQHRSDDRRGILSTILQHTSSASSRRFTAWARLKNWESYHRSIACAR</sequence>
<accession>A0A1W1GUB5</accession>
<dbReference type="EMBL" id="FWEU01000001">
    <property type="protein sequence ID" value="SLM22905.1"/>
    <property type="molecule type" value="Genomic_DNA"/>
</dbReference>
<dbReference type="AlphaFoldDB" id="A0A1W1GUB5"/>
<proteinExistence type="predicted"/>
<evidence type="ECO:0000313" key="1">
    <source>
        <dbReference type="EMBL" id="SLM22905.1"/>
    </source>
</evidence>
<evidence type="ECO:0000313" key="2">
    <source>
        <dbReference type="Proteomes" id="UP000191133"/>
    </source>
</evidence>
<reference evidence="2" key="1">
    <citation type="submission" date="2016-10" db="EMBL/GenBank/DDBJ databases">
        <authorList>
            <person name="Varghese N."/>
        </authorList>
    </citation>
    <scope>NUCLEOTIDE SEQUENCE [LARGE SCALE GENOMIC DNA]</scope>
    <source>
        <strain evidence="2">92MFCol6.1</strain>
    </source>
</reference>
<protein>
    <submittedName>
        <fullName evidence="1">Uncharacterized protein</fullName>
    </submittedName>
</protein>
<name>A0A1W1GUB5_9GAMM</name>
<organism evidence="1 2">
    <name type="scientific">Stenotrophomonas indicatrix</name>
    <dbReference type="NCBI Taxonomy" id="2045451"/>
    <lineage>
        <taxon>Bacteria</taxon>
        <taxon>Pseudomonadati</taxon>
        <taxon>Pseudomonadota</taxon>
        <taxon>Gammaproteobacteria</taxon>
        <taxon>Lysobacterales</taxon>
        <taxon>Lysobacteraceae</taxon>
        <taxon>Stenotrophomonas</taxon>
    </lineage>
</organism>
<gene>
    <name evidence="1" type="ORF">SAMN04488690_0581</name>
</gene>
<dbReference type="Proteomes" id="UP000191133">
    <property type="component" value="Unassembled WGS sequence"/>
</dbReference>